<dbReference type="GO" id="GO:0019288">
    <property type="term" value="P:isopentenyl diphosphate biosynthetic process, methylerythritol 4-phosphate pathway"/>
    <property type="evidence" value="ECO:0007669"/>
    <property type="project" value="UniProtKB-UniRule"/>
</dbReference>
<evidence type="ECO:0000256" key="1">
    <source>
        <dbReference type="ARBA" id="ARBA00001282"/>
    </source>
</evidence>
<dbReference type="EC" id="2.7.7.60" evidence="7"/>
<dbReference type="FunFam" id="3.90.550.10:FF:000003">
    <property type="entry name" value="2-C-methyl-D-erythritol 4-phosphate cytidylyltransferase"/>
    <property type="match status" value="1"/>
</dbReference>
<dbReference type="Pfam" id="PF01128">
    <property type="entry name" value="IspD"/>
    <property type="match status" value="1"/>
</dbReference>
<evidence type="ECO:0000313" key="8">
    <source>
        <dbReference type="EMBL" id="SHF40286.1"/>
    </source>
</evidence>
<dbReference type="PANTHER" id="PTHR32125">
    <property type="entry name" value="2-C-METHYL-D-ERYTHRITOL 4-PHOSPHATE CYTIDYLYLTRANSFERASE, CHLOROPLASTIC"/>
    <property type="match status" value="1"/>
</dbReference>
<dbReference type="EMBL" id="FQVB01000017">
    <property type="protein sequence ID" value="SHF40286.1"/>
    <property type="molecule type" value="Genomic_DNA"/>
</dbReference>
<keyword evidence="5 7" id="KW-0548">Nucleotidyltransferase</keyword>
<sequence>MENGTRGPGTAEEVWMIVPAAGSGVRMGLPHPKQFHHLEGKPLLAWTLDVLHGLDFLNGVVVVVPPPFLEWAEGLLDDVKPPCPARVTAGGRERQDSVRNGLDVLPSSCRWVCIHDGVRPFASPDLFRRTLEAARETGAAVCACPAVDTVKLVRNGRVEKTLDRRRVWLAQTPQVFRRDILLTAYERAAKEGLQATDDAALVEELGMAVAVVEGERTNVKITTPEDLRWAWQHLKDTARDGSRSGSL</sequence>
<dbReference type="NCBIfam" id="TIGR00453">
    <property type="entry name" value="ispD"/>
    <property type="match status" value="1"/>
</dbReference>
<dbReference type="InterPro" id="IPR029044">
    <property type="entry name" value="Nucleotide-diphossugar_trans"/>
</dbReference>
<feature type="site" description="Transition state stabilizer" evidence="7">
    <location>
        <position position="33"/>
    </location>
</feature>
<organism evidence="8 9">
    <name type="scientific">Desulfacinum infernum DSM 9756</name>
    <dbReference type="NCBI Taxonomy" id="1121391"/>
    <lineage>
        <taxon>Bacteria</taxon>
        <taxon>Pseudomonadati</taxon>
        <taxon>Thermodesulfobacteriota</taxon>
        <taxon>Syntrophobacteria</taxon>
        <taxon>Syntrophobacterales</taxon>
        <taxon>Syntrophobacteraceae</taxon>
        <taxon>Desulfacinum</taxon>
    </lineage>
</organism>
<evidence type="ECO:0000256" key="6">
    <source>
        <dbReference type="ARBA" id="ARBA00023229"/>
    </source>
</evidence>
<dbReference type="SUPFAM" id="SSF53448">
    <property type="entry name" value="Nucleotide-diphospho-sugar transferases"/>
    <property type="match status" value="1"/>
</dbReference>
<keyword evidence="4 7" id="KW-0808">Transferase</keyword>
<dbReference type="PROSITE" id="PS01295">
    <property type="entry name" value="ISPD"/>
    <property type="match status" value="1"/>
</dbReference>
<gene>
    <name evidence="7" type="primary">ispD</name>
    <name evidence="8" type="ORF">SAMN02745206_01899</name>
</gene>
<accession>A0A1M5BD09</accession>
<evidence type="ECO:0000256" key="2">
    <source>
        <dbReference type="ARBA" id="ARBA00004787"/>
    </source>
</evidence>
<dbReference type="UniPathway" id="UPA00056">
    <property type="reaction ID" value="UER00093"/>
</dbReference>
<reference evidence="9" key="1">
    <citation type="submission" date="2016-11" db="EMBL/GenBank/DDBJ databases">
        <authorList>
            <person name="Varghese N."/>
            <person name="Submissions S."/>
        </authorList>
    </citation>
    <scope>NUCLEOTIDE SEQUENCE [LARGE SCALE GENOMIC DNA]</scope>
    <source>
        <strain evidence="9">DSM 9756</strain>
    </source>
</reference>
<keyword evidence="9" id="KW-1185">Reference proteome</keyword>
<dbReference type="InterPro" id="IPR018294">
    <property type="entry name" value="ISPD_synthase_CS"/>
</dbReference>
<dbReference type="Gene3D" id="3.90.550.10">
    <property type="entry name" value="Spore Coat Polysaccharide Biosynthesis Protein SpsA, Chain A"/>
    <property type="match status" value="1"/>
</dbReference>
<protein>
    <recommendedName>
        <fullName evidence="7">2-C-methyl-D-erythritol 4-phosphate cytidylyltransferase</fullName>
        <ecNumber evidence="7">2.7.7.60</ecNumber>
    </recommendedName>
    <alternativeName>
        <fullName evidence="7">4-diphosphocytidyl-2C-methyl-D-erythritol synthase</fullName>
    </alternativeName>
    <alternativeName>
        <fullName evidence="7">MEP cytidylyltransferase</fullName>
        <shortName evidence="7">MCT</shortName>
    </alternativeName>
</protein>
<feature type="site" description="Positions MEP for the nucleophilic attack" evidence="7">
    <location>
        <position position="164"/>
    </location>
</feature>
<dbReference type="STRING" id="1121391.SAMN02745206_01899"/>
<dbReference type="OrthoDB" id="9804336at2"/>
<evidence type="ECO:0000256" key="5">
    <source>
        <dbReference type="ARBA" id="ARBA00022695"/>
    </source>
</evidence>
<evidence type="ECO:0000256" key="3">
    <source>
        <dbReference type="ARBA" id="ARBA00009789"/>
    </source>
</evidence>
<dbReference type="AlphaFoldDB" id="A0A1M5BD09"/>
<evidence type="ECO:0000256" key="7">
    <source>
        <dbReference type="HAMAP-Rule" id="MF_00108"/>
    </source>
</evidence>
<feature type="site" description="Positions MEP for the nucleophilic attack" evidence="7">
    <location>
        <position position="220"/>
    </location>
</feature>
<comment type="pathway">
    <text evidence="2 7">Isoprenoid biosynthesis; isopentenyl diphosphate biosynthesis via DXP pathway; isopentenyl diphosphate from 1-deoxy-D-xylulose 5-phosphate: step 2/6.</text>
</comment>
<evidence type="ECO:0000256" key="4">
    <source>
        <dbReference type="ARBA" id="ARBA00022679"/>
    </source>
</evidence>
<comment type="similarity">
    <text evidence="3 7">Belongs to the IspD/TarI cytidylyltransferase family. IspD subfamily.</text>
</comment>
<dbReference type="CDD" id="cd02516">
    <property type="entry name" value="CDP-ME_synthetase"/>
    <property type="match status" value="1"/>
</dbReference>
<dbReference type="Proteomes" id="UP000184076">
    <property type="component" value="Unassembled WGS sequence"/>
</dbReference>
<dbReference type="GO" id="GO:0050518">
    <property type="term" value="F:2-C-methyl-D-erythritol 4-phosphate cytidylyltransferase activity"/>
    <property type="evidence" value="ECO:0007669"/>
    <property type="project" value="UniProtKB-UniRule"/>
</dbReference>
<evidence type="ECO:0000313" key="9">
    <source>
        <dbReference type="Proteomes" id="UP000184076"/>
    </source>
</evidence>
<dbReference type="InterPro" id="IPR050088">
    <property type="entry name" value="IspD/TarI_cytidylyltransf_bact"/>
</dbReference>
<name>A0A1M5BD09_9BACT</name>
<keyword evidence="6 7" id="KW-0414">Isoprene biosynthesis</keyword>
<dbReference type="HAMAP" id="MF_00108">
    <property type="entry name" value="IspD"/>
    <property type="match status" value="1"/>
</dbReference>
<dbReference type="InterPro" id="IPR034683">
    <property type="entry name" value="IspD/TarI"/>
</dbReference>
<dbReference type="RefSeq" id="WP_073038753.1">
    <property type="nucleotide sequence ID" value="NZ_FQVB01000017.1"/>
</dbReference>
<proteinExistence type="inferred from homology"/>
<comment type="catalytic activity">
    <reaction evidence="1 7">
        <text>2-C-methyl-D-erythritol 4-phosphate + CTP + H(+) = 4-CDP-2-C-methyl-D-erythritol + diphosphate</text>
        <dbReference type="Rhea" id="RHEA:13429"/>
        <dbReference type="ChEBI" id="CHEBI:15378"/>
        <dbReference type="ChEBI" id="CHEBI:33019"/>
        <dbReference type="ChEBI" id="CHEBI:37563"/>
        <dbReference type="ChEBI" id="CHEBI:57823"/>
        <dbReference type="ChEBI" id="CHEBI:58262"/>
        <dbReference type="EC" id="2.7.7.60"/>
    </reaction>
</comment>
<comment type="function">
    <text evidence="7">Catalyzes the formation of 4-diphosphocytidyl-2-C-methyl-D-erythritol from CTP and 2-C-methyl-D-erythritol 4-phosphate (MEP).</text>
</comment>
<feature type="site" description="Transition state stabilizer" evidence="7">
    <location>
        <position position="26"/>
    </location>
</feature>
<dbReference type="PANTHER" id="PTHR32125:SF4">
    <property type="entry name" value="2-C-METHYL-D-ERYTHRITOL 4-PHOSPHATE CYTIDYLYLTRANSFERASE, CHLOROPLASTIC"/>
    <property type="match status" value="1"/>
</dbReference>
<dbReference type="InterPro" id="IPR001228">
    <property type="entry name" value="IspD"/>
</dbReference>